<keyword evidence="4" id="KW-1185">Reference proteome</keyword>
<evidence type="ECO:0000259" key="2">
    <source>
        <dbReference type="PROSITE" id="PS50878"/>
    </source>
</evidence>
<dbReference type="InterPro" id="IPR000477">
    <property type="entry name" value="RT_dom"/>
</dbReference>
<dbReference type="CDD" id="cd01650">
    <property type="entry name" value="RT_nLTR_like"/>
    <property type="match status" value="1"/>
</dbReference>
<accession>J7RVK8</accession>
<evidence type="ECO:0000313" key="4">
    <source>
        <dbReference type="Proteomes" id="UP000006352"/>
    </source>
</evidence>
<feature type="domain" description="Reverse transcriptase" evidence="2">
    <location>
        <begin position="395"/>
        <end position="692"/>
    </location>
</feature>
<dbReference type="RefSeq" id="XP_012176941.1">
    <property type="nucleotide sequence ID" value="XM_012321551.1"/>
</dbReference>
<dbReference type="SUPFAM" id="SSF56219">
    <property type="entry name" value="DNase I-like"/>
    <property type="match status" value="1"/>
</dbReference>
<protein>
    <recommendedName>
        <fullName evidence="2">Reverse transcriptase domain-containing protein</fullName>
    </recommendedName>
</protein>
<dbReference type="PANTHER" id="PTHR33481">
    <property type="entry name" value="REVERSE TRANSCRIPTASE"/>
    <property type="match status" value="1"/>
</dbReference>
<dbReference type="STRING" id="599839.J7RVK8"/>
<reference evidence="3 4" key="1">
    <citation type="journal article" date="2012" name="Appl. Environ. Microbiol.">
        <title>Short-read sequencing for genomic analysis of the brown rot fungus Fibroporia radiculosa.</title>
        <authorList>
            <person name="Tang J.D."/>
            <person name="Perkins A.D."/>
            <person name="Sonstegard T.S."/>
            <person name="Schroeder S.G."/>
            <person name="Burgess S.C."/>
            <person name="Diehl S.V."/>
        </authorList>
    </citation>
    <scope>NUCLEOTIDE SEQUENCE [LARGE SCALE GENOMIC DNA]</scope>
    <source>
        <strain evidence="3 4">TFFH 294</strain>
    </source>
</reference>
<dbReference type="InterPro" id="IPR005135">
    <property type="entry name" value="Endo/exonuclease/phosphatase"/>
</dbReference>
<sequence>MSLPPIAVMAGDFNLRHVLWDKGSRRTGMRNRHGDKALALITLAQQDIGLDLLNDDEGIPTWIPNSTAASPGTIDLVWIDHDYREGESILEVDQNGRHRSDHAVLKWTLAIDANPTRDPRIPRTGTVAQEYLNTVALELHAYQPIFQSKEDVAEAAAYLQNILSTHWENHATTPKVSARSRTWWNGRCQRAAQRVRDATRNVDEARVHYRALRSSHGSFDARTATQGVVVRAAVSDLHNRRGDLRKATRAAKRGFFDACIKRSNPKLILDFVQWTKPRKQSANVQLKMRNGRPANTTALMAEAFQTQFTPTNPKPVDWEMIEAIPQLPEREFLPFSEWEMMEVLGKTSNTSVPGPDHLNWLWIKWLTERTVDLGDGNIIECGPGIRRFFHTLFNACIAFGVCPEAFKESVTVVLPKPKKEDYTSATSYRPICLLNCSGKWLEKLIAHRMQFDGQKFGIMHPAQFGGTIGHSTTDAGMQLVHNIQKAWEAGLTPSVLLMDISQFYPSVQQAVLLRMLTKQGFSSKLCKFMADYLVGRETKFLFNGATTDPLDFSVGLGQGSSLSPILSGLYIAPVLHKWAPGQERRFANVVAQFFVDDGLLFAASPEPGGSTLGSQLDSNVEVLTDMYHNLMGDLGRLGLSVESSKLELMHFRRNKTPYSDSHPLGPAIAVRDDGVIHRIQPKIEMRYLGFFLDPKLSFHGHIKFYANKAESTVNTLRMLGNSVRGFTPQSSGGNPLGRDTSGP</sequence>
<proteinExistence type="predicted"/>
<dbReference type="AlphaFoldDB" id="J7RVK8"/>
<dbReference type="PROSITE" id="PS50878">
    <property type="entry name" value="RT_POL"/>
    <property type="match status" value="1"/>
</dbReference>
<dbReference type="InParanoid" id="J7RVK8"/>
<dbReference type="InterPro" id="IPR036691">
    <property type="entry name" value="Endo/exonu/phosph_ase_sf"/>
</dbReference>
<organism evidence="3 4">
    <name type="scientific">Fibroporia radiculosa</name>
    <dbReference type="NCBI Taxonomy" id="599839"/>
    <lineage>
        <taxon>Eukaryota</taxon>
        <taxon>Fungi</taxon>
        <taxon>Dikarya</taxon>
        <taxon>Basidiomycota</taxon>
        <taxon>Agaricomycotina</taxon>
        <taxon>Agaricomycetes</taxon>
        <taxon>Polyporales</taxon>
        <taxon>Fibroporiaceae</taxon>
        <taxon>Fibroporia</taxon>
    </lineage>
</organism>
<dbReference type="InterPro" id="IPR043502">
    <property type="entry name" value="DNA/RNA_pol_sf"/>
</dbReference>
<dbReference type="HOGENOM" id="CLU_000680_23_3_1"/>
<dbReference type="Pfam" id="PF00078">
    <property type="entry name" value="RVT_1"/>
    <property type="match status" value="1"/>
</dbReference>
<dbReference type="Pfam" id="PF14529">
    <property type="entry name" value="Exo_endo_phos_2"/>
    <property type="match status" value="1"/>
</dbReference>
<dbReference type="Proteomes" id="UP000006352">
    <property type="component" value="Unassembled WGS sequence"/>
</dbReference>
<feature type="region of interest" description="Disordered" evidence="1">
    <location>
        <begin position="724"/>
        <end position="743"/>
    </location>
</feature>
<evidence type="ECO:0000313" key="3">
    <source>
        <dbReference type="EMBL" id="CCM06920.1"/>
    </source>
</evidence>
<evidence type="ECO:0000256" key="1">
    <source>
        <dbReference type="SAM" id="MobiDB-lite"/>
    </source>
</evidence>
<dbReference type="SUPFAM" id="SSF56672">
    <property type="entry name" value="DNA/RNA polymerases"/>
    <property type="match status" value="1"/>
</dbReference>
<dbReference type="Gene3D" id="3.60.10.10">
    <property type="entry name" value="Endonuclease/exonuclease/phosphatase"/>
    <property type="match status" value="1"/>
</dbReference>
<dbReference type="EMBL" id="HE797568">
    <property type="protein sequence ID" value="CCM06920.1"/>
    <property type="molecule type" value="Genomic_DNA"/>
</dbReference>
<dbReference type="GeneID" id="24101820"/>
<dbReference type="PANTHER" id="PTHR33481:SF1">
    <property type="entry name" value="ENDONUCLEASE_EXONUCLEASE_PHOSPHATASE DOMAIN-CONTAINING PROTEIN-RELATED"/>
    <property type="match status" value="1"/>
</dbReference>
<dbReference type="OrthoDB" id="2804491at2759"/>
<name>J7RVK8_9APHY</name>
<dbReference type="GO" id="GO:0003824">
    <property type="term" value="F:catalytic activity"/>
    <property type="evidence" value="ECO:0007669"/>
    <property type="project" value="InterPro"/>
</dbReference>
<gene>
    <name evidence="3" type="ORF">FIBRA_09232</name>
</gene>